<evidence type="ECO:0000256" key="2">
    <source>
        <dbReference type="ARBA" id="ARBA00002364"/>
    </source>
</evidence>
<keyword evidence="12" id="KW-0584">Phenylalanine biosynthesis</keyword>
<evidence type="ECO:0000256" key="17">
    <source>
        <dbReference type="ARBA" id="ARBA00031520"/>
    </source>
</evidence>
<organism evidence="24 27">
    <name type="scientific">Clostridium pasteurianum DSM 525 = ATCC 6013</name>
    <dbReference type="NCBI Taxonomy" id="1262449"/>
    <lineage>
        <taxon>Bacteria</taxon>
        <taxon>Bacillati</taxon>
        <taxon>Bacillota</taxon>
        <taxon>Clostridia</taxon>
        <taxon>Eubacteriales</taxon>
        <taxon>Clostridiaceae</taxon>
        <taxon>Clostridium</taxon>
    </lineage>
</organism>
<evidence type="ECO:0000256" key="7">
    <source>
        <dbReference type="ARBA" id="ARBA00014401"/>
    </source>
</evidence>
<keyword evidence="14 24" id="KW-0456">Lyase</keyword>
<evidence type="ECO:0000313" key="25">
    <source>
        <dbReference type="EMBL" id="KRU14121.1"/>
    </source>
</evidence>
<dbReference type="SMART" id="SM00830">
    <property type="entry name" value="CM_2"/>
    <property type="match status" value="1"/>
</dbReference>
<dbReference type="KEGG" id="cpat:CLPA_c38280"/>
<evidence type="ECO:0000256" key="13">
    <source>
        <dbReference type="ARBA" id="ARBA00023235"/>
    </source>
</evidence>
<evidence type="ECO:0000259" key="21">
    <source>
        <dbReference type="PROSITE" id="PS51168"/>
    </source>
</evidence>
<dbReference type="SUPFAM" id="SSF48600">
    <property type="entry name" value="Chorismate mutase II"/>
    <property type="match status" value="1"/>
</dbReference>
<name>A0A0H3J7H0_CLOPA</name>
<evidence type="ECO:0000313" key="24">
    <source>
        <dbReference type="EMBL" id="AJA53854.1"/>
    </source>
</evidence>
<dbReference type="InterPro" id="IPR002912">
    <property type="entry name" value="ACT_dom"/>
</dbReference>
<dbReference type="SUPFAM" id="SSF53850">
    <property type="entry name" value="Periplasmic binding protein-like II"/>
    <property type="match status" value="1"/>
</dbReference>
<dbReference type="UniPathway" id="UPA00120">
    <property type="reaction ID" value="UER00203"/>
</dbReference>
<evidence type="ECO:0000256" key="4">
    <source>
        <dbReference type="ARBA" id="ARBA00004741"/>
    </source>
</evidence>
<dbReference type="NCBIfam" id="NF008865">
    <property type="entry name" value="PRK11898.1"/>
    <property type="match status" value="1"/>
</dbReference>
<dbReference type="RefSeq" id="WP_003447729.1">
    <property type="nucleotide sequence ID" value="NZ_ANZB01000016.1"/>
</dbReference>
<evidence type="ECO:0000259" key="23">
    <source>
        <dbReference type="PROSITE" id="PS51671"/>
    </source>
</evidence>
<evidence type="ECO:0000256" key="20">
    <source>
        <dbReference type="SAM" id="Coils"/>
    </source>
</evidence>
<comment type="catalytic activity">
    <reaction evidence="18">
        <text>prephenate + H(+) = 3-phenylpyruvate + CO2 + H2O</text>
        <dbReference type="Rhea" id="RHEA:21648"/>
        <dbReference type="ChEBI" id="CHEBI:15377"/>
        <dbReference type="ChEBI" id="CHEBI:15378"/>
        <dbReference type="ChEBI" id="CHEBI:16526"/>
        <dbReference type="ChEBI" id="CHEBI:18005"/>
        <dbReference type="ChEBI" id="CHEBI:29934"/>
        <dbReference type="EC" id="4.2.1.51"/>
    </reaction>
</comment>
<dbReference type="GO" id="GO:0004106">
    <property type="term" value="F:chorismate mutase activity"/>
    <property type="evidence" value="ECO:0007669"/>
    <property type="project" value="UniProtKB-EC"/>
</dbReference>
<evidence type="ECO:0000313" key="27">
    <source>
        <dbReference type="Proteomes" id="UP000030905"/>
    </source>
</evidence>
<comment type="subcellular location">
    <subcellularLocation>
        <location evidence="3">Cytoplasm</location>
    </subcellularLocation>
</comment>
<dbReference type="Proteomes" id="UP000028042">
    <property type="component" value="Unassembled WGS sequence"/>
</dbReference>
<dbReference type="PROSITE" id="PS51168">
    <property type="entry name" value="CHORISMATE_MUT_2"/>
    <property type="match status" value="1"/>
</dbReference>
<evidence type="ECO:0000256" key="6">
    <source>
        <dbReference type="ARBA" id="ARBA00013147"/>
    </source>
</evidence>
<dbReference type="InterPro" id="IPR036979">
    <property type="entry name" value="CM_dom_sf"/>
</dbReference>
<evidence type="ECO:0000256" key="16">
    <source>
        <dbReference type="ARBA" id="ARBA00031175"/>
    </source>
</evidence>
<dbReference type="eggNOG" id="COG0077">
    <property type="taxonomic scope" value="Bacteria"/>
</dbReference>
<dbReference type="GeneID" id="93075914"/>
<evidence type="ECO:0000256" key="19">
    <source>
        <dbReference type="PIRSR" id="PIRSR001500-2"/>
    </source>
</evidence>
<dbReference type="InterPro" id="IPR008242">
    <property type="entry name" value="Chor_mutase/pphenate_deHydtase"/>
</dbReference>
<gene>
    <name evidence="24" type="primary">pheA2</name>
    <name evidence="24" type="ORF">CLPA_c38280</name>
    <name evidence="25" type="ORF">CP6013_03377</name>
</gene>
<protein>
    <recommendedName>
        <fullName evidence="7">Bifunctional chorismate mutase/prephenate dehydratase</fullName>
        <ecNumber evidence="6">4.2.1.51</ecNumber>
    </recommendedName>
    <alternativeName>
        <fullName evidence="17">Chorismate mutase-prephenate dehydratase</fullName>
    </alternativeName>
    <alternativeName>
        <fullName evidence="8">Prephenate dehydratase</fullName>
    </alternativeName>
    <alternativeName>
        <fullName evidence="16">p-protein</fullName>
    </alternativeName>
</protein>
<dbReference type="InterPro" id="IPR011279">
    <property type="entry name" value="Chorismate_mutase_GmP"/>
</dbReference>
<dbReference type="PIRSF" id="PIRSF001500">
    <property type="entry name" value="Chor_mut_pdt_Ppr"/>
    <property type="match status" value="1"/>
</dbReference>
<feature type="domain" description="Chorismate mutase" evidence="21">
    <location>
        <begin position="1"/>
        <end position="88"/>
    </location>
</feature>
<feature type="domain" description="Prephenate dehydratase" evidence="22">
    <location>
        <begin position="121"/>
        <end position="298"/>
    </location>
</feature>
<feature type="site" description="Essential for prephenate dehydratase activity" evidence="19">
    <location>
        <position position="291"/>
    </location>
</feature>
<dbReference type="Gene3D" id="1.20.59.10">
    <property type="entry name" value="Chorismate mutase"/>
    <property type="match status" value="1"/>
</dbReference>
<dbReference type="EC" id="4.2.1.51" evidence="6"/>
<dbReference type="UniPathway" id="UPA00121">
    <property type="reaction ID" value="UER00345"/>
</dbReference>
<dbReference type="PATRIC" id="fig|1262449.3.peg.3649"/>
<dbReference type="InterPro" id="IPR002701">
    <property type="entry name" value="CM_II_prokaryot"/>
</dbReference>
<keyword evidence="11" id="KW-0057">Aromatic amino acid biosynthesis</keyword>
<comment type="catalytic activity">
    <reaction evidence="1">
        <text>chorismate = prephenate</text>
        <dbReference type="Rhea" id="RHEA:13897"/>
        <dbReference type="ChEBI" id="CHEBI:29748"/>
        <dbReference type="ChEBI" id="CHEBI:29934"/>
        <dbReference type="EC" id="5.4.99.5"/>
    </reaction>
</comment>
<reference evidence="25 26" key="3">
    <citation type="journal article" name="Genome Announc.">
        <title>Improved Draft Genome Sequence of Clostridium pasteurianum Strain ATCC 6013 (DSM 525) Using a Hybrid Next-Generation Sequencing Approach.</title>
        <authorList>
            <person name="Pyne M.E."/>
            <person name="Utturkar S."/>
            <person name="Brown S.D."/>
            <person name="Moo-Young M."/>
            <person name="Chung D.A."/>
            <person name="Chou C.P."/>
        </authorList>
    </citation>
    <scope>NUCLEOTIDE SEQUENCE [LARGE SCALE GENOMIC DNA]</scope>
    <source>
        <strain evidence="25 26">ATCC 6013</strain>
    </source>
</reference>
<evidence type="ECO:0000256" key="14">
    <source>
        <dbReference type="ARBA" id="ARBA00023239"/>
    </source>
</evidence>
<dbReference type="GO" id="GO:0005737">
    <property type="term" value="C:cytoplasm"/>
    <property type="evidence" value="ECO:0007669"/>
    <property type="project" value="UniProtKB-SubCell"/>
</dbReference>
<keyword evidence="15" id="KW-0511">Multifunctional enzyme</keyword>
<evidence type="ECO:0000256" key="11">
    <source>
        <dbReference type="ARBA" id="ARBA00023141"/>
    </source>
</evidence>
<dbReference type="Proteomes" id="UP000030905">
    <property type="component" value="Chromosome"/>
</dbReference>
<dbReference type="PANTHER" id="PTHR21022">
    <property type="entry name" value="PREPHENATE DEHYDRATASE P PROTEIN"/>
    <property type="match status" value="1"/>
</dbReference>
<dbReference type="EMBL" id="JPGY02000001">
    <property type="protein sequence ID" value="KRU14121.1"/>
    <property type="molecule type" value="Genomic_DNA"/>
</dbReference>
<dbReference type="CDD" id="cd13631">
    <property type="entry name" value="PBP2_Ct-PDT_like"/>
    <property type="match status" value="1"/>
</dbReference>
<accession>A0A0H3J7H0</accession>
<dbReference type="CDD" id="cd04905">
    <property type="entry name" value="ACT_CM-PDT"/>
    <property type="match status" value="1"/>
</dbReference>
<dbReference type="GO" id="GO:0046417">
    <property type="term" value="P:chorismate metabolic process"/>
    <property type="evidence" value="ECO:0007669"/>
    <property type="project" value="InterPro"/>
</dbReference>
<evidence type="ECO:0000256" key="8">
    <source>
        <dbReference type="ARBA" id="ARBA00021872"/>
    </source>
</evidence>
<evidence type="ECO:0000256" key="10">
    <source>
        <dbReference type="ARBA" id="ARBA00022605"/>
    </source>
</evidence>
<dbReference type="NCBIfam" id="TIGR01805">
    <property type="entry name" value="CM_mono_grmpos"/>
    <property type="match status" value="1"/>
</dbReference>
<dbReference type="AlphaFoldDB" id="A0A0H3J7H0"/>
<dbReference type="Gene3D" id="3.30.70.260">
    <property type="match status" value="1"/>
</dbReference>
<evidence type="ECO:0000259" key="22">
    <source>
        <dbReference type="PROSITE" id="PS51171"/>
    </source>
</evidence>
<dbReference type="PROSITE" id="PS51171">
    <property type="entry name" value="PREPHENATE_DEHYDR_3"/>
    <property type="match status" value="1"/>
</dbReference>
<dbReference type="Pfam" id="PF00800">
    <property type="entry name" value="PDT"/>
    <property type="match status" value="1"/>
</dbReference>
<dbReference type="PROSITE" id="PS51671">
    <property type="entry name" value="ACT"/>
    <property type="match status" value="1"/>
</dbReference>
<reference evidence="24 27" key="1">
    <citation type="journal article" date="2015" name="Genome Announc.">
        <title>Complete Genome Sequence of the Nitrogen-Fixing and Solvent-Producing Clostridium pasteurianum DSM 525.</title>
        <authorList>
            <person name="Poehlein A."/>
            <person name="Grosse-Honebrink A."/>
            <person name="Zhang Y."/>
            <person name="Minton N.P."/>
            <person name="Daniel R."/>
        </authorList>
    </citation>
    <scope>NUCLEOTIDE SEQUENCE [LARGE SCALE GENOMIC DNA]</scope>
    <source>
        <strain evidence="24">DSM 525</strain>
        <strain evidence="27">DSM 525 / ATCC 6013</strain>
    </source>
</reference>
<evidence type="ECO:0000313" key="26">
    <source>
        <dbReference type="Proteomes" id="UP000028042"/>
    </source>
</evidence>
<reference evidence="25" key="2">
    <citation type="submission" date="2015-10" db="EMBL/GenBank/DDBJ databases">
        <title>Improved Draft Genome Sequence of Clostridium pasteurianum Strain ATCC 6013 (DSM 525) Using a Hybrid Next-Generation Sequencing Approach.</title>
        <authorList>
            <person name="Pyne M.E."/>
            <person name="Utturkar S.M."/>
            <person name="Brown S.D."/>
            <person name="Moo-Young M."/>
            <person name="Chung D.A."/>
            <person name="Chou P.C."/>
        </authorList>
    </citation>
    <scope>NUCLEOTIDE SEQUENCE</scope>
    <source>
        <strain evidence="25">ATCC 6013</strain>
    </source>
</reference>
<sequence length="400" mass="46174">MKDLEELREEIDAIDKQMVALFEKRIEAVLQVAEYKSKNSIPILNAEREKQVIEKNIASLKNKKFSNATENFFKAIMSISRDLEAKDMWQDNNVKKKSYVKGLRYEVKENIANEAENSQITVGFQGVSGSFSEEALNNYFGEKVYTYNFNHFEEVFKALKEGKIKYGILPVENSSTGSISEVYDLLHKYGLYIVAEKCIKISQHLVAMQGAKLEDIEEVYSHPQAFEQSSVFFKDYPEWKLIPYYNTAISAKMVSDRKNKNIAAVASERAAQLYDLNVIKRDINYNNSNYTRFIIVGKELEIEKDSDKISIVISMPHKSGALYSILRNFSESNLNMLMIQSRPIEGKPWDYLFYIDFEGNITENRIMDAVEGIEEKSTYFRLLGNYKSDSFIDINIEKRG</sequence>
<feature type="coiled-coil region" evidence="20">
    <location>
        <begin position="4"/>
        <end position="63"/>
    </location>
</feature>
<evidence type="ECO:0000256" key="1">
    <source>
        <dbReference type="ARBA" id="ARBA00000824"/>
    </source>
</evidence>
<evidence type="ECO:0000256" key="5">
    <source>
        <dbReference type="ARBA" id="ARBA00004817"/>
    </source>
</evidence>
<evidence type="ECO:0000256" key="18">
    <source>
        <dbReference type="ARBA" id="ARBA00047848"/>
    </source>
</evidence>
<comment type="pathway">
    <text evidence="4">Amino-acid biosynthesis; L-phenylalanine biosynthesis; phenylpyruvate from prephenate: step 1/1.</text>
</comment>
<dbReference type="KEGG" id="cpae:CPAST_c38280"/>
<dbReference type="SUPFAM" id="SSF55021">
    <property type="entry name" value="ACT-like"/>
    <property type="match status" value="1"/>
</dbReference>
<proteinExistence type="predicted"/>
<dbReference type="InterPro" id="IPR045865">
    <property type="entry name" value="ACT-like_dom_sf"/>
</dbReference>
<evidence type="ECO:0000256" key="3">
    <source>
        <dbReference type="ARBA" id="ARBA00004496"/>
    </source>
</evidence>
<keyword evidence="10" id="KW-0028">Amino-acid biosynthesis</keyword>
<keyword evidence="27" id="KW-1185">Reference proteome</keyword>
<keyword evidence="13 24" id="KW-0413">Isomerase</keyword>
<keyword evidence="9" id="KW-0963">Cytoplasm</keyword>
<dbReference type="Pfam" id="PF01817">
    <property type="entry name" value="CM_2"/>
    <property type="match status" value="1"/>
</dbReference>
<dbReference type="Gene3D" id="3.40.190.10">
    <property type="entry name" value="Periplasmic binding protein-like II"/>
    <property type="match status" value="2"/>
</dbReference>
<feature type="domain" description="ACT" evidence="23">
    <location>
        <begin position="310"/>
        <end position="387"/>
    </location>
</feature>
<dbReference type="GO" id="GO:0009094">
    <property type="term" value="P:L-phenylalanine biosynthetic process"/>
    <property type="evidence" value="ECO:0007669"/>
    <property type="project" value="UniProtKB-UniPathway"/>
</dbReference>
<dbReference type="GO" id="GO:0004664">
    <property type="term" value="F:prephenate dehydratase activity"/>
    <property type="evidence" value="ECO:0007669"/>
    <property type="project" value="UniProtKB-EC"/>
</dbReference>
<dbReference type="InterPro" id="IPR036263">
    <property type="entry name" value="Chorismate_II_sf"/>
</dbReference>
<keyword evidence="20" id="KW-0175">Coiled coil</keyword>
<evidence type="ECO:0000256" key="9">
    <source>
        <dbReference type="ARBA" id="ARBA00022490"/>
    </source>
</evidence>
<comment type="function">
    <text evidence="2">Catalyzes the Claisen rearrangement of chorismate to prephenate and the decarboxylation/dehydration of prephenate to phenylpyruvate.</text>
</comment>
<comment type="pathway">
    <text evidence="5">Metabolic intermediate biosynthesis; prephenate biosynthesis; prephenate from chorismate: step 1/1.</text>
</comment>
<dbReference type="PANTHER" id="PTHR21022:SF19">
    <property type="entry name" value="PREPHENATE DEHYDRATASE-RELATED"/>
    <property type="match status" value="1"/>
</dbReference>
<evidence type="ECO:0000256" key="12">
    <source>
        <dbReference type="ARBA" id="ARBA00023222"/>
    </source>
</evidence>
<evidence type="ECO:0000256" key="15">
    <source>
        <dbReference type="ARBA" id="ARBA00023268"/>
    </source>
</evidence>
<dbReference type="InterPro" id="IPR001086">
    <property type="entry name" value="Preph_deHydtase"/>
</dbReference>
<dbReference type="EMBL" id="CP009268">
    <property type="protein sequence ID" value="AJA53854.1"/>
    <property type="molecule type" value="Genomic_DNA"/>
</dbReference>